<feature type="non-terminal residue" evidence="2">
    <location>
        <position position="1"/>
    </location>
</feature>
<feature type="signal peptide" evidence="1">
    <location>
        <begin position="1"/>
        <end position="20"/>
    </location>
</feature>
<sequence>HLRNLSFRCLNLYSAATSSACPAACCETCSNSTATRFWEATTTCSLWGFGGCSGTSWSSLWSIVWTCLREHCDGSETPCIQIPEMSTSSVLLIYILTLSWSDRKWDSNIRRLFWNDWTCKCPNRFSQQAS</sequence>
<evidence type="ECO:0000313" key="3">
    <source>
        <dbReference type="Proteomes" id="UP000292052"/>
    </source>
</evidence>
<organism evidence="2 3">
    <name type="scientific">Asbolus verrucosus</name>
    <name type="common">Desert ironclad beetle</name>
    <dbReference type="NCBI Taxonomy" id="1661398"/>
    <lineage>
        <taxon>Eukaryota</taxon>
        <taxon>Metazoa</taxon>
        <taxon>Ecdysozoa</taxon>
        <taxon>Arthropoda</taxon>
        <taxon>Hexapoda</taxon>
        <taxon>Insecta</taxon>
        <taxon>Pterygota</taxon>
        <taxon>Neoptera</taxon>
        <taxon>Endopterygota</taxon>
        <taxon>Coleoptera</taxon>
        <taxon>Polyphaga</taxon>
        <taxon>Cucujiformia</taxon>
        <taxon>Tenebrionidae</taxon>
        <taxon>Pimeliinae</taxon>
        <taxon>Asbolus</taxon>
    </lineage>
</organism>
<keyword evidence="3" id="KW-1185">Reference proteome</keyword>
<dbReference type="AlphaFoldDB" id="A0A482W5E8"/>
<protein>
    <submittedName>
        <fullName evidence="2">Uncharacterized protein</fullName>
    </submittedName>
</protein>
<accession>A0A482W5E8</accession>
<feature type="chain" id="PRO_5019830448" evidence="1">
    <location>
        <begin position="21"/>
        <end position="130"/>
    </location>
</feature>
<reference evidence="2 3" key="1">
    <citation type="submission" date="2017-03" db="EMBL/GenBank/DDBJ databases">
        <title>Genome of the blue death feigning beetle - Asbolus verrucosus.</title>
        <authorList>
            <person name="Rider S.D."/>
        </authorList>
    </citation>
    <scope>NUCLEOTIDE SEQUENCE [LARGE SCALE GENOMIC DNA]</scope>
    <source>
        <strain evidence="2">Butters</strain>
        <tissue evidence="2">Head and leg muscle</tissue>
    </source>
</reference>
<dbReference type="Proteomes" id="UP000292052">
    <property type="component" value="Unassembled WGS sequence"/>
</dbReference>
<keyword evidence="1" id="KW-0732">Signal</keyword>
<proteinExistence type="predicted"/>
<evidence type="ECO:0000256" key="1">
    <source>
        <dbReference type="SAM" id="SignalP"/>
    </source>
</evidence>
<comment type="caution">
    <text evidence="2">The sequence shown here is derived from an EMBL/GenBank/DDBJ whole genome shotgun (WGS) entry which is preliminary data.</text>
</comment>
<name>A0A482W5E8_ASBVE</name>
<gene>
    <name evidence="2" type="ORF">BDFB_002630</name>
</gene>
<dbReference type="EMBL" id="QDEB01030046">
    <property type="protein sequence ID" value="RZC39979.1"/>
    <property type="molecule type" value="Genomic_DNA"/>
</dbReference>
<evidence type="ECO:0000313" key="2">
    <source>
        <dbReference type="EMBL" id="RZC39979.1"/>
    </source>
</evidence>